<evidence type="ECO:0000256" key="6">
    <source>
        <dbReference type="ARBA" id="ARBA00022556"/>
    </source>
</evidence>
<dbReference type="NCBIfam" id="TIGR00682">
    <property type="entry name" value="lpxK"/>
    <property type="match status" value="1"/>
</dbReference>
<evidence type="ECO:0000256" key="13">
    <source>
        <dbReference type="HAMAP-Rule" id="MF_00409"/>
    </source>
</evidence>
<dbReference type="GO" id="GO:0009029">
    <property type="term" value="F:lipid-A 4'-kinase activity"/>
    <property type="evidence" value="ECO:0007669"/>
    <property type="project" value="UniProtKB-EC"/>
</dbReference>
<evidence type="ECO:0000256" key="1">
    <source>
        <dbReference type="ARBA" id="ARBA00002274"/>
    </source>
</evidence>
<evidence type="ECO:0000256" key="2">
    <source>
        <dbReference type="ARBA" id="ARBA00004870"/>
    </source>
</evidence>
<keyword evidence="11 13" id="KW-0443">Lipid metabolism</keyword>
<comment type="catalytic activity">
    <reaction evidence="13">
        <text>a lipid A disaccharide + ATP = a lipid IVA + ADP + H(+)</text>
        <dbReference type="Rhea" id="RHEA:67840"/>
        <dbReference type="ChEBI" id="CHEBI:15378"/>
        <dbReference type="ChEBI" id="CHEBI:30616"/>
        <dbReference type="ChEBI" id="CHEBI:176343"/>
        <dbReference type="ChEBI" id="CHEBI:176425"/>
        <dbReference type="ChEBI" id="CHEBI:456216"/>
        <dbReference type="EC" id="2.7.1.130"/>
    </reaction>
</comment>
<keyword evidence="7 13" id="KW-0808">Transferase</keyword>
<evidence type="ECO:0000256" key="9">
    <source>
        <dbReference type="ARBA" id="ARBA00022777"/>
    </source>
</evidence>
<organism evidence="14 15">
    <name type="scientific">Acidicapsa dinghuensis</name>
    <dbReference type="NCBI Taxonomy" id="2218256"/>
    <lineage>
        <taxon>Bacteria</taxon>
        <taxon>Pseudomonadati</taxon>
        <taxon>Acidobacteriota</taxon>
        <taxon>Terriglobia</taxon>
        <taxon>Terriglobales</taxon>
        <taxon>Acidobacteriaceae</taxon>
        <taxon>Acidicapsa</taxon>
    </lineage>
</organism>
<dbReference type="PANTHER" id="PTHR42724:SF1">
    <property type="entry name" value="TETRAACYLDISACCHARIDE 4'-KINASE, MITOCHONDRIAL-RELATED"/>
    <property type="match status" value="1"/>
</dbReference>
<dbReference type="InterPro" id="IPR003758">
    <property type="entry name" value="LpxK"/>
</dbReference>
<feature type="binding site" evidence="13">
    <location>
        <begin position="45"/>
        <end position="52"/>
    </location>
    <ligand>
        <name>ATP</name>
        <dbReference type="ChEBI" id="CHEBI:30616"/>
    </ligand>
</feature>
<evidence type="ECO:0000256" key="8">
    <source>
        <dbReference type="ARBA" id="ARBA00022741"/>
    </source>
</evidence>
<comment type="pathway">
    <text evidence="2 13">Glycolipid biosynthesis; lipid IV(A) biosynthesis; lipid IV(A) from (3R)-3-hydroxytetradecanoyl-[acyl-carrier-protein] and UDP-N-acetyl-alpha-D-glucosamine: step 6/6.</text>
</comment>
<comment type="similarity">
    <text evidence="13">Belongs to the LpxK family.</text>
</comment>
<keyword evidence="15" id="KW-1185">Reference proteome</keyword>
<evidence type="ECO:0000256" key="5">
    <source>
        <dbReference type="ARBA" id="ARBA00022516"/>
    </source>
</evidence>
<keyword evidence="10 13" id="KW-0067">ATP-binding</keyword>
<dbReference type="RefSeq" id="WP_263339902.1">
    <property type="nucleotide sequence ID" value="NZ_JAGSYH010000005.1"/>
</dbReference>
<dbReference type="Proteomes" id="UP001596091">
    <property type="component" value="Unassembled WGS sequence"/>
</dbReference>
<name>A0ABW1EHR7_9BACT</name>
<evidence type="ECO:0000313" key="15">
    <source>
        <dbReference type="Proteomes" id="UP001596091"/>
    </source>
</evidence>
<evidence type="ECO:0000256" key="4">
    <source>
        <dbReference type="ARBA" id="ARBA00016436"/>
    </source>
</evidence>
<keyword evidence="5 13" id="KW-0444">Lipid biosynthesis</keyword>
<accession>A0ABW1EHR7</accession>
<dbReference type="PANTHER" id="PTHR42724">
    <property type="entry name" value="TETRAACYLDISACCHARIDE 4'-KINASE"/>
    <property type="match status" value="1"/>
</dbReference>
<keyword evidence="8 13" id="KW-0547">Nucleotide-binding</keyword>
<keyword evidence="6 13" id="KW-0441">Lipid A biosynthesis</keyword>
<protein>
    <recommendedName>
        <fullName evidence="4 13">Tetraacyldisaccharide 4'-kinase</fullName>
        <ecNumber evidence="3 13">2.7.1.130</ecNumber>
    </recommendedName>
    <alternativeName>
        <fullName evidence="12 13">Lipid A 4'-kinase</fullName>
    </alternativeName>
</protein>
<dbReference type="Pfam" id="PF02606">
    <property type="entry name" value="LpxK"/>
    <property type="match status" value="1"/>
</dbReference>
<dbReference type="InterPro" id="IPR027417">
    <property type="entry name" value="P-loop_NTPase"/>
</dbReference>
<sequence>MRRPWAMPLVPLYGAGLALRGLSWSTGLAPVRKLAWPVVSVGNLSAGGTGKTPFTVALVRLLQERGIAVDVLSRGYGRKGDVTERVPRHGSAEQFGDEPLLIARTTEAPVYVGASRWQAGRLAEREAKGKTGVHLLDDGFQHRGLARQVDIVLVNLEDLRDFLLPAGNLREPFSALARAHVLAVPAQDDEAVQLLESRGFGTARGQKIWRFRREMVLPPMPESLVALPWVAFCGIGRPEQFFAGLMAAGLKLAETRVFADHHPYTFGDIESLRRRAGTTGAGALITTAKDLYRMGDLSLGSEEAVPILAADLKIVIEDQSAAMSWLLSELGHQST</sequence>
<dbReference type="HAMAP" id="MF_00409">
    <property type="entry name" value="LpxK"/>
    <property type="match status" value="1"/>
</dbReference>
<dbReference type="SUPFAM" id="SSF52540">
    <property type="entry name" value="P-loop containing nucleoside triphosphate hydrolases"/>
    <property type="match status" value="1"/>
</dbReference>
<evidence type="ECO:0000256" key="11">
    <source>
        <dbReference type="ARBA" id="ARBA00023098"/>
    </source>
</evidence>
<evidence type="ECO:0000313" key="14">
    <source>
        <dbReference type="EMBL" id="MFC5863720.1"/>
    </source>
</evidence>
<keyword evidence="9 13" id="KW-0418">Kinase</keyword>
<evidence type="ECO:0000256" key="3">
    <source>
        <dbReference type="ARBA" id="ARBA00012071"/>
    </source>
</evidence>
<evidence type="ECO:0000256" key="7">
    <source>
        <dbReference type="ARBA" id="ARBA00022679"/>
    </source>
</evidence>
<reference evidence="15" key="1">
    <citation type="journal article" date="2019" name="Int. J. Syst. Evol. Microbiol.">
        <title>The Global Catalogue of Microorganisms (GCM) 10K type strain sequencing project: providing services to taxonomists for standard genome sequencing and annotation.</title>
        <authorList>
            <consortium name="The Broad Institute Genomics Platform"/>
            <consortium name="The Broad Institute Genome Sequencing Center for Infectious Disease"/>
            <person name="Wu L."/>
            <person name="Ma J."/>
        </authorList>
    </citation>
    <scope>NUCLEOTIDE SEQUENCE [LARGE SCALE GENOMIC DNA]</scope>
    <source>
        <strain evidence="15">JCM 4087</strain>
    </source>
</reference>
<dbReference type="EC" id="2.7.1.130" evidence="3 13"/>
<dbReference type="EMBL" id="JBHSPH010000005">
    <property type="protein sequence ID" value="MFC5863720.1"/>
    <property type="molecule type" value="Genomic_DNA"/>
</dbReference>
<gene>
    <name evidence="13 14" type="primary">lpxK</name>
    <name evidence="14" type="ORF">ACFPT7_15540</name>
</gene>
<evidence type="ECO:0000256" key="10">
    <source>
        <dbReference type="ARBA" id="ARBA00022840"/>
    </source>
</evidence>
<comment type="caution">
    <text evidence="14">The sequence shown here is derived from an EMBL/GenBank/DDBJ whole genome shotgun (WGS) entry which is preliminary data.</text>
</comment>
<proteinExistence type="inferred from homology"/>
<evidence type="ECO:0000256" key="12">
    <source>
        <dbReference type="ARBA" id="ARBA00029757"/>
    </source>
</evidence>
<comment type="function">
    <text evidence="1 13">Transfers the gamma-phosphate of ATP to the 4'-position of a tetraacyldisaccharide 1-phosphate intermediate (termed DS-1-P) to form tetraacyldisaccharide 1,4'-bis-phosphate (lipid IVA).</text>
</comment>